<keyword evidence="1" id="KW-1133">Transmembrane helix</keyword>
<reference evidence="2 3" key="1">
    <citation type="journal article" date="2016" name="Nat. Commun.">
        <title>Thousands of microbial genomes shed light on interconnected biogeochemical processes in an aquifer system.</title>
        <authorList>
            <person name="Anantharaman K."/>
            <person name="Brown C.T."/>
            <person name="Hug L.A."/>
            <person name="Sharon I."/>
            <person name="Castelle C.J."/>
            <person name="Probst A.J."/>
            <person name="Thomas B.C."/>
            <person name="Singh A."/>
            <person name="Wilkins M.J."/>
            <person name="Karaoz U."/>
            <person name="Brodie E.L."/>
            <person name="Williams K.H."/>
            <person name="Hubbard S.S."/>
            <person name="Banfield J.F."/>
        </authorList>
    </citation>
    <scope>NUCLEOTIDE SEQUENCE [LARGE SCALE GENOMIC DNA]</scope>
</reference>
<sequence>MKNTIVILLAVFFVPTVATAEEGVEYLRYTIPRTNLTDIADFFRTTITRLLELNPSGRMLLPFLIMSVVIVGAIIGVWLTLRESAKKTALVAELVGKYEGTISDLGTLNVKNSRLRMRIHDLVLEKYRLGEEVKVKSFNLSEADRRIEAFKSNIIYLCTADGLREFAQGITVGELVRFFDTPTFGVGDECQTELKKIKEVLDDLVKRRCLSGTATCAVEAMTLERFLSYLKRGGIVEI</sequence>
<evidence type="ECO:0000313" key="2">
    <source>
        <dbReference type="EMBL" id="OHA00176.1"/>
    </source>
</evidence>
<keyword evidence="1" id="KW-0812">Transmembrane</keyword>
<proteinExistence type="predicted"/>
<accession>A0A1G2KLA8</accession>
<dbReference type="EMBL" id="MHQI01000024">
    <property type="protein sequence ID" value="OHA00176.1"/>
    <property type="molecule type" value="Genomic_DNA"/>
</dbReference>
<organism evidence="2 3">
    <name type="scientific">Candidatus Sungbacteria bacterium RIFCSPHIGHO2_02_FULL_47_11</name>
    <dbReference type="NCBI Taxonomy" id="1802270"/>
    <lineage>
        <taxon>Bacteria</taxon>
        <taxon>Candidatus Sungiibacteriota</taxon>
    </lineage>
</organism>
<feature type="transmembrane region" description="Helical" evidence="1">
    <location>
        <begin position="59"/>
        <end position="81"/>
    </location>
</feature>
<keyword evidence="1" id="KW-0472">Membrane</keyword>
<gene>
    <name evidence="2" type="ORF">A3C07_01315</name>
</gene>
<comment type="caution">
    <text evidence="2">The sequence shown here is derived from an EMBL/GenBank/DDBJ whole genome shotgun (WGS) entry which is preliminary data.</text>
</comment>
<evidence type="ECO:0000256" key="1">
    <source>
        <dbReference type="SAM" id="Phobius"/>
    </source>
</evidence>
<protein>
    <submittedName>
        <fullName evidence="2">Uncharacterized protein</fullName>
    </submittedName>
</protein>
<dbReference type="AlphaFoldDB" id="A0A1G2KLA8"/>
<name>A0A1G2KLA8_9BACT</name>
<dbReference type="Proteomes" id="UP000179023">
    <property type="component" value="Unassembled WGS sequence"/>
</dbReference>
<evidence type="ECO:0000313" key="3">
    <source>
        <dbReference type="Proteomes" id="UP000179023"/>
    </source>
</evidence>